<dbReference type="PROSITE" id="PS50157">
    <property type="entry name" value="ZINC_FINGER_C2H2_2"/>
    <property type="match status" value="1"/>
</dbReference>
<evidence type="ECO:0000256" key="3">
    <source>
        <dbReference type="ARBA" id="ARBA00022737"/>
    </source>
</evidence>
<keyword evidence="6" id="KW-0539">Nucleus</keyword>
<feature type="non-terminal residue" evidence="9">
    <location>
        <position position="93"/>
    </location>
</feature>
<dbReference type="FunFam" id="3.30.160.60:FF:002343">
    <property type="entry name" value="Zinc finger protein 33A"/>
    <property type="match status" value="1"/>
</dbReference>
<dbReference type="SUPFAM" id="SSF57667">
    <property type="entry name" value="beta-beta-alpha zinc fingers"/>
    <property type="match status" value="1"/>
</dbReference>
<dbReference type="GO" id="GO:0005634">
    <property type="term" value="C:nucleus"/>
    <property type="evidence" value="ECO:0007669"/>
    <property type="project" value="UniProtKB-SubCell"/>
</dbReference>
<organism evidence="9">
    <name type="scientific">Mustela putorius furo</name>
    <name type="common">European domestic ferret</name>
    <name type="synonym">Mustela furo</name>
    <dbReference type="NCBI Taxonomy" id="9669"/>
    <lineage>
        <taxon>Eukaryota</taxon>
        <taxon>Metazoa</taxon>
        <taxon>Chordata</taxon>
        <taxon>Craniata</taxon>
        <taxon>Vertebrata</taxon>
        <taxon>Euteleostomi</taxon>
        <taxon>Mammalia</taxon>
        <taxon>Eutheria</taxon>
        <taxon>Laurasiatheria</taxon>
        <taxon>Carnivora</taxon>
        <taxon>Caniformia</taxon>
        <taxon>Musteloidea</taxon>
        <taxon>Mustelidae</taxon>
        <taxon>Mustelinae</taxon>
        <taxon>Mustela</taxon>
    </lineage>
</organism>
<dbReference type="Gene3D" id="3.30.160.60">
    <property type="entry name" value="Classic Zinc Finger"/>
    <property type="match status" value="1"/>
</dbReference>
<dbReference type="InterPro" id="IPR036236">
    <property type="entry name" value="Znf_C2H2_sf"/>
</dbReference>
<comment type="subcellular location">
    <subcellularLocation>
        <location evidence="1">Nucleus</location>
    </subcellularLocation>
</comment>
<protein>
    <submittedName>
        <fullName evidence="9">Zinc finger protein 132</fullName>
    </submittedName>
</protein>
<evidence type="ECO:0000256" key="6">
    <source>
        <dbReference type="ARBA" id="ARBA00023242"/>
    </source>
</evidence>
<evidence type="ECO:0000256" key="7">
    <source>
        <dbReference type="PROSITE-ProRule" id="PRU00042"/>
    </source>
</evidence>
<keyword evidence="4 7" id="KW-0863">Zinc-finger</keyword>
<accession>G9KZ46</accession>
<dbReference type="InterPro" id="IPR013087">
    <property type="entry name" value="Znf_C2H2_type"/>
</dbReference>
<dbReference type="PANTHER" id="PTHR23226">
    <property type="entry name" value="ZINC FINGER AND SCAN DOMAIN-CONTAINING"/>
    <property type="match status" value="1"/>
</dbReference>
<evidence type="ECO:0000313" key="9">
    <source>
        <dbReference type="EMBL" id="AES10175.1"/>
    </source>
</evidence>
<dbReference type="GO" id="GO:0000981">
    <property type="term" value="F:DNA-binding transcription factor activity, RNA polymerase II-specific"/>
    <property type="evidence" value="ECO:0007669"/>
    <property type="project" value="TreeGrafter"/>
</dbReference>
<dbReference type="GO" id="GO:0000978">
    <property type="term" value="F:RNA polymerase II cis-regulatory region sequence-specific DNA binding"/>
    <property type="evidence" value="ECO:0007669"/>
    <property type="project" value="TreeGrafter"/>
</dbReference>
<dbReference type="GO" id="GO:0008270">
    <property type="term" value="F:zinc ion binding"/>
    <property type="evidence" value="ECO:0007669"/>
    <property type="project" value="UniProtKB-KW"/>
</dbReference>
<feature type="domain" description="C2H2-type" evidence="8">
    <location>
        <begin position="66"/>
        <end position="93"/>
    </location>
</feature>
<keyword evidence="5" id="KW-0862">Zinc</keyword>
<evidence type="ECO:0000256" key="5">
    <source>
        <dbReference type="ARBA" id="ARBA00022833"/>
    </source>
</evidence>
<keyword evidence="2" id="KW-0479">Metal-binding</keyword>
<proteinExistence type="evidence at transcript level"/>
<keyword evidence="3" id="KW-0677">Repeat</keyword>
<dbReference type="PANTHER" id="PTHR23226:SF416">
    <property type="entry name" value="FI01424P"/>
    <property type="match status" value="1"/>
</dbReference>
<evidence type="ECO:0000256" key="4">
    <source>
        <dbReference type="ARBA" id="ARBA00022771"/>
    </source>
</evidence>
<dbReference type="EMBL" id="JP021577">
    <property type="protein sequence ID" value="AES10175.1"/>
    <property type="molecule type" value="mRNA"/>
</dbReference>
<evidence type="ECO:0000256" key="2">
    <source>
        <dbReference type="ARBA" id="ARBA00022723"/>
    </source>
</evidence>
<sequence length="93" mass="10572">DCLCAREIEEAPFGQNVSLGRMPQIRISEPNLTTQKIHLCEKHVPVMKDTSYLDRHQGTHPGQKSYTCVACGKQFCFSVNLHQHQNEHSGRKP</sequence>
<dbReference type="PROSITE" id="PS00028">
    <property type="entry name" value="ZINC_FINGER_C2H2_1"/>
    <property type="match status" value="1"/>
</dbReference>
<evidence type="ECO:0000256" key="1">
    <source>
        <dbReference type="ARBA" id="ARBA00004123"/>
    </source>
</evidence>
<reference evidence="9" key="1">
    <citation type="journal article" date="2013" name="J. Virol.">
        <title>Sequencing, annotation, and characterization of the influenza ferret infectome.</title>
        <authorList>
            <person name="Leon A.J."/>
            <person name="Banner D."/>
            <person name="Xu L."/>
            <person name="Ran L."/>
            <person name="Peng Z."/>
            <person name="Yi K."/>
            <person name="Chen C."/>
            <person name="Xu F."/>
            <person name="Huang J."/>
            <person name="Zhao Z."/>
            <person name="Lin Z."/>
            <person name="Huang S.H."/>
            <person name="Fang Y."/>
            <person name="Kelvin A.A."/>
            <person name="Ross T.M."/>
            <person name="Farooqui A."/>
            <person name="Kelvin D.J."/>
        </authorList>
    </citation>
    <scope>NUCLEOTIDE SEQUENCE</scope>
    <source>
        <tissue evidence="9">Lungs</tissue>
    </source>
</reference>
<dbReference type="AlphaFoldDB" id="G9KZ46"/>
<evidence type="ECO:0000259" key="8">
    <source>
        <dbReference type="PROSITE" id="PS50157"/>
    </source>
</evidence>
<name>G9KZ46_MUSPF</name>
<feature type="non-terminal residue" evidence="9">
    <location>
        <position position="1"/>
    </location>
</feature>